<reference evidence="2 3" key="1">
    <citation type="submission" date="2018-06" db="EMBL/GenBank/DDBJ databases">
        <authorList>
            <consortium name="Pathogen Informatics"/>
            <person name="Doyle S."/>
        </authorList>
    </citation>
    <scope>NUCLEOTIDE SEQUENCE [LARGE SCALE GENOMIC DNA]</scope>
    <source>
        <strain evidence="2 3">NCTC13184</strain>
    </source>
</reference>
<sequence>MSVMVAQAEPPQLEYESEAASGWKPLTRVAFRFTFLYFGLFCLIYPQIVFAFSGWFGRWLDADAVLWQPRLLRPVLEWVGRTVFGVHPVLSPNGSGDQTILWVLVFCILVVAVAGTLIWTLLDRRRTDYRRLAGWFLLFLRLCVAGQMLNYGFAKVIPTQMPEPMLSTLLEPYGNLTPMGVLWNQVGMSPAYEILLGAAELLAGVLLFIPRTATVGAMLTLVSMAQVSVLNMTFDVPVKILSGHLMLMSMVLLAPQARRLLDVLVLDRPVARSTAPYPFRTRRARGVAALVQAGIGVWVAVALAHVSLQLWDEGPGRTKPPLYGIWQVDEFSRDGQPIAPLLTDRDRWQRAVFDVDGVMQYQRMDGTFVPLQVRVDTGAHRLDLHAAPGADQPSVISGGFAYEQQGSDRLRFTGDLDGHPVTVTFRRQDPDAFPQRSRGFHWIQDAPEG</sequence>
<feature type="transmembrane region" description="Helical" evidence="1">
    <location>
        <begin position="191"/>
        <end position="209"/>
    </location>
</feature>
<accession>A0A378X297</accession>
<dbReference type="EMBL" id="UGRU01000001">
    <property type="protein sequence ID" value="SUA46663.1"/>
    <property type="molecule type" value="Genomic_DNA"/>
</dbReference>
<evidence type="ECO:0000256" key="1">
    <source>
        <dbReference type="SAM" id="Phobius"/>
    </source>
</evidence>
<gene>
    <name evidence="2" type="ORF">NCTC13184_05193</name>
</gene>
<keyword evidence="1" id="KW-1133">Transmembrane helix</keyword>
<feature type="transmembrane region" description="Helical" evidence="1">
    <location>
        <begin position="34"/>
        <end position="56"/>
    </location>
</feature>
<feature type="transmembrane region" description="Helical" evidence="1">
    <location>
        <begin position="100"/>
        <end position="122"/>
    </location>
</feature>
<evidence type="ECO:0000313" key="2">
    <source>
        <dbReference type="EMBL" id="SUA46663.1"/>
    </source>
</evidence>
<dbReference type="Proteomes" id="UP000255082">
    <property type="component" value="Unassembled WGS sequence"/>
</dbReference>
<organism evidence="2 3">
    <name type="scientific">Nocardia africana</name>
    <dbReference type="NCBI Taxonomy" id="134964"/>
    <lineage>
        <taxon>Bacteria</taxon>
        <taxon>Bacillati</taxon>
        <taxon>Actinomycetota</taxon>
        <taxon>Actinomycetes</taxon>
        <taxon>Mycobacteriales</taxon>
        <taxon>Nocardiaceae</taxon>
        <taxon>Nocardia</taxon>
    </lineage>
</organism>
<evidence type="ECO:0000313" key="3">
    <source>
        <dbReference type="Proteomes" id="UP000255082"/>
    </source>
</evidence>
<feature type="transmembrane region" description="Helical" evidence="1">
    <location>
        <begin position="134"/>
        <end position="154"/>
    </location>
</feature>
<feature type="transmembrane region" description="Helical" evidence="1">
    <location>
        <begin position="287"/>
        <end position="311"/>
    </location>
</feature>
<evidence type="ECO:0008006" key="4">
    <source>
        <dbReference type="Google" id="ProtNLM"/>
    </source>
</evidence>
<proteinExistence type="predicted"/>
<keyword evidence="1" id="KW-0812">Transmembrane</keyword>
<dbReference type="AlphaFoldDB" id="A0A378X297"/>
<protein>
    <recommendedName>
        <fullName evidence="4">DoxX</fullName>
    </recommendedName>
</protein>
<keyword evidence="1" id="KW-0472">Membrane</keyword>
<name>A0A378X297_9NOCA</name>